<evidence type="ECO:0008006" key="4">
    <source>
        <dbReference type="Google" id="ProtNLM"/>
    </source>
</evidence>
<evidence type="ECO:0000313" key="2">
    <source>
        <dbReference type="EMBL" id="PFG74007.1"/>
    </source>
</evidence>
<sequence length="181" mass="19130">MTPSEPGRRILLETPSPDRQGRTGCIAAGAIIGVLVGLMVGLYALPPILKSIYGEKKIAGGEVFEGDGRVIAVEAVGIASEPLGEPSPGMQRADVALRLRITSNKTWDATLADWTLEVAGIENWIPAASATTDGQPGFAPPLGKTSTVELRFIVERPAGETAPLRLEALHLANPRVRFALE</sequence>
<comment type="caution">
    <text evidence="2">The sequence shown here is derived from an EMBL/GenBank/DDBJ whole genome shotgun (WGS) entry which is preliminary data.</text>
</comment>
<feature type="transmembrane region" description="Helical" evidence="1">
    <location>
        <begin position="26"/>
        <end position="45"/>
    </location>
</feature>
<gene>
    <name evidence="2" type="ORF">A9A59_1214</name>
</gene>
<name>A0A2A9HDB4_TEPT2</name>
<organism evidence="2 3">
    <name type="scientific">Tepidiforma thermophila (strain KCTC 52669 / CGMCC 1.13589 / G233)</name>
    <dbReference type="NCBI Taxonomy" id="2761530"/>
    <lineage>
        <taxon>Bacteria</taxon>
        <taxon>Bacillati</taxon>
        <taxon>Chloroflexota</taxon>
        <taxon>Tepidiformia</taxon>
        <taxon>Tepidiformales</taxon>
        <taxon>Tepidiformaceae</taxon>
        <taxon>Tepidiforma</taxon>
    </lineage>
</organism>
<reference evidence="2 3" key="1">
    <citation type="submission" date="2017-09" db="EMBL/GenBank/DDBJ databases">
        <title>Sequencing the genomes of two abundant thermophiles in Great Basin hot springs: Thermocrinis jamiesonii and novel Chloroflexi Thermoflexus hugenholtzii.</title>
        <authorList>
            <person name="Hedlund B."/>
        </authorList>
    </citation>
    <scope>NUCLEOTIDE SEQUENCE [LARGE SCALE GENOMIC DNA]</scope>
    <source>
        <strain evidence="2 3">G233</strain>
    </source>
</reference>
<dbReference type="EMBL" id="PDJQ01000001">
    <property type="protein sequence ID" value="PFG74007.1"/>
    <property type="molecule type" value="Genomic_DNA"/>
</dbReference>
<accession>A0A2A9HDB4</accession>
<dbReference type="Proteomes" id="UP000223071">
    <property type="component" value="Unassembled WGS sequence"/>
</dbReference>
<keyword evidence="3" id="KW-1185">Reference proteome</keyword>
<protein>
    <recommendedName>
        <fullName evidence="4">DUF4352 domain-containing protein</fullName>
    </recommendedName>
</protein>
<keyword evidence="1" id="KW-0472">Membrane</keyword>
<dbReference type="AlphaFoldDB" id="A0A2A9HDB4"/>
<keyword evidence="1" id="KW-1133">Transmembrane helix</keyword>
<proteinExistence type="predicted"/>
<evidence type="ECO:0000256" key="1">
    <source>
        <dbReference type="SAM" id="Phobius"/>
    </source>
</evidence>
<keyword evidence="1" id="KW-0812">Transmembrane</keyword>
<evidence type="ECO:0000313" key="3">
    <source>
        <dbReference type="Proteomes" id="UP000223071"/>
    </source>
</evidence>
<dbReference type="RefSeq" id="WP_133117529.1">
    <property type="nucleotide sequence ID" value="NZ_PDJQ01000001.1"/>
</dbReference>